<comment type="catalytic activity">
    <reaction evidence="12">
        <text>L-threonyl-[protein] + ATP = O-phospho-L-threonyl-[protein] + ADP + H(+)</text>
        <dbReference type="Rhea" id="RHEA:46608"/>
        <dbReference type="Rhea" id="RHEA-COMP:11060"/>
        <dbReference type="Rhea" id="RHEA-COMP:11605"/>
        <dbReference type="ChEBI" id="CHEBI:15378"/>
        <dbReference type="ChEBI" id="CHEBI:30013"/>
        <dbReference type="ChEBI" id="CHEBI:30616"/>
        <dbReference type="ChEBI" id="CHEBI:61977"/>
        <dbReference type="ChEBI" id="CHEBI:456216"/>
    </reaction>
</comment>
<evidence type="ECO:0000256" key="2">
    <source>
        <dbReference type="ARBA" id="ARBA00022527"/>
    </source>
</evidence>
<dbReference type="Proteomes" id="UP000596660">
    <property type="component" value="Unplaced"/>
</dbReference>
<dbReference type="GO" id="GO:0007166">
    <property type="term" value="P:cell surface receptor signaling pathway"/>
    <property type="evidence" value="ECO:0007669"/>
    <property type="project" value="InterPro"/>
</dbReference>
<comment type="catalytic activity">
    <reaction evidence="11">
        <text>L-seryl-[protein] + ATP = O-phospho-L-seryl-[protein] + ADP + H(+)</text>
        <dbReference type="Rhea" id="RHEA:17989"/>
        <dbReference type="Rhea" id="RHEA-COMP:9863"/>
        <dbReference type="Rhea" id="RHEA-COMP:11604"/>
        <dbReference type="ChEBI" id="CHEBI:15378"/>
        <dbReference type="ChEBI" id="CHEBI:29999"/>
        <dbReference type="ChEBI" id="CHEBI:30616"/>
        <dbReference type="ChEBI" id="CHEBI:83421"/>
        <dbReference type="ChEBI" id="CHEBI:456216"/>
    </reaction>
</comment>
<dbReference type="EnsemblPlants" id="AUR62000347-RA">
    <property type="protein sequence ID" value="AUR62000347-RA:cds"/>
    <property type="gene ID" value="AUR62000347"/>
</dbReference>
<dbReference type="Gene3D" id="1.10.510.10">
    <property type="entry name" value="Transferase(Phosphotransferase) domain 1"/>
    <property type="match status" value="1"/>
</dbReference>
<organism evidence="15 16">
    <name type="scientific">Chenopodium quinoa</name>
    <name type="common">Quinoa</name>
    <dbReference type="NCBI Taxonomy" id="63459"/>
    <lineage>
        <taxon>Eukaryota</taxon>
        <taxon>Viridiplantae</taxon>
        <taxon>Streptophyta</taxon>
        <taxon>Embryophyta</taxon>
        <taxon>Tracheophyta</taxon>
        <taxon>Spermatophyta</taxon>
        <taxon>Magnoliopsida</taxon>
        <taxon>eudicotyledons</taxon>
        <taxon>Gunneridae</taxon>
        <taxon>Pentapetalae</taxon>
        <taxon>Caryophyllales</taxon>
        <taxon>Chenopodiaceae</taxon>
        <taxon>Chenopodioideae</taxon>
        <taxon>Atripliceae</taxon>
        <taxon>Chenopodium</taxon>
    </lineage>
</organism>
<dbReference type="PANTHER" id="PTHR27005">
    <property type="entry name" value="WALL-ASSOCIATED RECEPTOR KINASE-LIKE 21"/>
    <property type="match status" value="1"/>
</dbReference>
<evidence type="ECO:0000256" key="10">
    <source>
        <dbReference type="ARBA" id="ARBA00023136"/>
    </source>
</evidence>
<dbReference type="GO" id="GO:0003676">
    <property type="term" value="F:nucleic acid binding"/>
    <property type="evidence" value="ECO:0007669"/>
    <property type="project" value="UniProtKB-UniRule"/>
</dbReference>
<dbReference type="InterPro" id="IPR008271">
    <property type="entry name" value="Ser/Thr_kinase_AS"/>
</dbReference>
<reference evidence="15" key="2">
    <citation type="submission" date="2021-03" db="UniProtKB">
        <authorList>
            <consortium name="EnsemblPlants"/>
        </authorList>
    </citation>
    <scope>IDENTIFICATION</scope>
</reference>
<dbReference type="Gramene" id="AUR62000347-RA">
    <property type="protein sequence ID" value="AUR62000347-RA:cds"/>
    <property type="gene ID" value="AUR62000347"/>
</dbReference>
<keyword evidence="9" id="KW-1133">Transmembrane helix</keyword>
<dbReference type="SMART" id="SM00393">
    <property type="entry name" value="R3H"/>
    <property type="match status" value="1"/>
</dbReference>
<dbReference type="InterPro" id="IPR036867">
    <property type="entry name" value="R3H_dom_sf"/>
</dbReference>
<keyword evidence="16" id="KW-1185">Reference proteome</keyword>
<proteinExistence type="predicted"/>
<dbReference type="PROSITE" id="PS50011">
    <property type="entry name" value="PROTEIN_KINASE_DOM"/>
    <property type="match status" value="1"/>
</dbReference>
<evidence type="ECO:0000256" key="4">
    <source>
        <dbReference type="ARBA" id="ARBA00022692"/>
    </source>
</evidence>
<dbReference type="AlphaFoldDB" id="A0A803KMU1"/>
<protein>
    <recommendedName>
        <fullName evidence="17">Protein kinase domain-containing protein</fullName>
    </recommendedName>
</protein>
<evidence type="ECO:0008006" key="17">
    <source>
        <dbReference type="Google" id="ProtNLM"/>
    </source>
</evidence>
<comment type="subcellular location">
    <subcellularLocation>
        <location evidence="1">Membrane</location>
        <topology evidence="1">Single-pass type I membrane protein</topology>
    </subcellularLocation>
</comment>
<evidence type="ECO:0000256" key="12">
    <source>
        <dbReference type="ARBA" id="ARBA00047951"/>
    </source>
</evidence>
<dbReference type="CDD" id="cd02642">
    <property type="entry name" value="R3H_encore_like"/>
    <property type="match status" value="1"/>
</dbReference>
<dbReference type="Pfam" id="PF12752">
    <property type="entry name" value="SUZ"/>
    <property type="match status" value="1"/>
</dbReference>
<evidence type="ECO:0000259" key="14">
    <source>
        <dbReference type="PROSITE" id="PS51061"/>
    </source>
</evidence>
<keyword evidence="7" id="KW-0418">Kinase</keyword>
<reference evidence="15" key="1">
    <citation type="journal article" date="2017" name="Nature">
        <title>The genome of Chenopodium quinoa.</title>
        <authorList>
            <person name="Jarvis D.E."/>
            <person name="Ho Y.S."/>
            <person name="Lightfoot D.J."/>
            <person name="Schmoeckel S.M."/>
            <person name="Li B."/>
            <person name="Borm T.J.A."/>
            <person name="Ohyanagi H."/>
            <person name="Mineta K."/>
            <person name="Michell C.T."/>
            <person name="Saber N."/>
            <person name="Kharbatia N.M."/>
            <person name="Rupper R.R."/>
            <person name="Sharp A.R."/>
            <person name="Dally N."/>
            <person name="Boughton B.A."/>
            <person name="Woo Y.H."/>
            <person name="Gao G."/>
            <person name="Schijlen E.G.W.M."/>
            <person name="Guo X."/>
            <person name="Momin A.A."/>
            <person name="Negrao S."/>
            <person name="Al-Babili S."/>
            <person name="Gehring C."/>
            <person name="Roessner U."/>
            <person name="Jung C."/>
            <person name="Murphy K."/>
            <person name="Arold S.T."/>
            <person name="Gojobori T."/>
            <person name="van der Linden C.G."/>
            <person name="van Loo E.N."/>
            <person name="Jellen E.N."/>
            <person name="Maughan P.J."/>
            <person name="Tester M."/>
        </authorList>
    </citation>
    <scope>NUCLEOTIDE SEQUENCE [LARGE SCALE GENOMIC DNA]</scope>
    <source>
        <strain evidence="15">cv. PI 614886</strain>
    </source>
</reference>
<evidence type="ECO:0000256" key="6">
    <source>
        <dbReference type="ARBA" id="ARBA00022741"/>
    </source>
</evidence>
<dbReference type="PROSITE" id="PS51061">
    <property type="entry name" value="R3H"/>
    <property type="match status" value="1"/>
</dbReference>
<keyword evidence="2" id="KW-0723">Serine/threonine-protein kinase</keyword>
<keyword evidence="4" id="KW-0812">Transmembrane</keyword>
<feature type="domain" description="R3H" evidence="14">
    <location>
        <begin position="318"/>
        <end position="383"/>
    </location>
</feature>
<evidence type="ECO:0000256" key="3">
    <source>
        <dbReference type="ARBA" id="ARBA00022679"/>
    </source>
</evidence>
<evidence type="ECO:0000259" key="13">
    <source>
        <dbReference type="PROSITE" id="PS50011"/>
    </source>
</evidence>
<name>A0A803KMU1_CHEQI</name>
<evidence type="ECO:0000256" key="9">
    <source>
        <dbReference type="ARBA" id="ARBA00022989"/>
    </source>
</evidence>
<evidence type="ECO:0000313" key="16">
    <source>
        <dbReference type="Proteomes" id="UP000596660"/>
    </source>
</evidence>
<dbReference type="SMART" id="SM00220">
    <property type="entry name" value="S_TKc"/>
    <property type="match status" value="1"/>
</dbReference>
<dbReference type="GO" id="GO:0004674">
    <property type="term" value="F:protein serine/threonine kinase activity"/>
    <property type="evidence" value="ECO:0007669"/>
    <property type="project" value="UniProtKB-KW"/>
</dbReference>
<keyword evidence="5" id="KW-0732">Signal</keyword>
<dbReference type="InterPro" id="IPR024771">
    <property type="entry name" value="SUZ"/>
</dbReference>
<evidence type="ECO:0000313" key="15">
    <source>
        <dbReference type="EnsemblPlants" id="AUR62000347-RA:cds"/>
    </source>
</evidence>
<dbReference type="GO" id="GO:0005524">
    <property type="term" value="F:ATP binding"/>
    <property type="evidence" value="ECO:0007669"/>
    <property type="project" value="UniProtKB-KW"/>
</dbReference>
<dbReference type="InterPro" id="IPR000719">
    <property type="entry name" value="Prot_kinase_dom"/>
</dbReference>
<dbReference type="Gene3D" id="3.30.1370.50">
    <property type="entry name" value="R3H-like domain"/>
    <property type="match status" value="1"/>
</dbReference>
<dbReference type="FunFam" id="3.30.200.20:FF:000043">
    <property type="entry name" value="Wall-associated receptor kinase 2"/>
    <property type="match status" value="1"/>
</dbReference>
<evidence type="ECO:0000256" key="5">
    <source>
        <dbReference type="ARBA" id="ARBA00022729"/>
    </source>
</evidence>
<feature type="domain" description="Protein kinase" evidence="13">
    <location>
        <begin position="32"/>
        <end position="304"/>
    </location>
</feature>
<keyword evidence="6" id="KW-0547">Nucleotide-binding</keyword>
<sequence>MLLQQQISCSESVIAGMKIFTADELYRATDGFNKDRIHGKGGHGTVYKGMLSEGKLVAIKRTNIVNEIELQQFINEMVILSRINHRNIVQLLGCCLETEVPLLVYEFIQNGNLFHHIHNPNEDFPITWKMRLQIASDSAGALAYLHSSSSNPIFHRDIKSSNILLDDKYRAKISDFGTSILVAIDQTHATTRLMGTFGYLDPGYFHLGQYTEKSDVYSFGVVLIELLTAQKPLRTTNEEDRSLISWFHSHMKNFQLLDIIDPQIIEEVSKEEFLVIANLAMRCLNLEGKKRPTMNEVQQEIEVVEELGSLIKDNYSSRHLVLAVEEALVNYLQDDRSPGGILELEPMSSYNRLIIHRLADIFGFVHESVGEGNDRHLVLQQCLETSIPSILVSDILWQYGACDSPSMPYQLLRRDDECTVLKMNLPSSPNFVEREAAYLAARERIFGMDEVQAKEAARQRPRNVPVVARRMIAHALGQRIDHCNQDQGYDARHSNEQAIVDDLERSIKYDLNLHHKSSPDSSVSPDKIVECISAEGYNEGDCLPAAHGILLPEASDRNSSGSGHRPSGRNGLVISKMCMKEENMGAAKRMFAHALGIPASKDGISRGKKLEELTVEAIAQI</sequence>
<dbReference type="GO" id="GO:0005886">
    <property type="term" value="C:plasma membrane"/>
    <property type="evidence" value="ECO:0007669"/>
    <property type="project" value="TreeGrafter"/>
</dbReference>
<dbReference type="PROSITE" id="PS00108">
    <property type="entry name" value="PROTEIN_KINASE_ST"/>
    <property type="match status" value="1"/>
</dbReference>
<dbReference type="InterPro" id="IPR045274">
    <property type="entry name" value="WAK-like"/>
</dbReference>
<accession>A0A803KMU1</accession>
<evidence type="ECO:0000256" key="7">
    <source>
        <dbReference type="ARBA" id="ARBA00022777"/>
    </source>
</evidence>
<keyword evidence="3" id="KW-0808">Transferase</keyword>
<dbReference type="PANTHER" id="PTHR27005:SF521">
    <property type="entry name" value="WALL-ASSOCIATED RECEPTOR KINASE-LIKE 6"/>
    <property type="match status" value="1"/>
</dbReference>
<dbReference type="CDD" id="cd14066">
    <property type="entry name" value="STKc_IRAK"/>
    <property type="match status" value="1"/>
</dbReference>
<evidence type="ECO:0000256" key="11">
    <source>
        <dbReference type="ARBA" id="ARBA00047558"/>
    </source>
</evidence>
<dbReference type="Gene3D" id="3.30.200.20">
    <property type="entry name" value="Phosphorylase Kinase, domain 1"/>
    <property type="match status" value="1"/>
</dbReference>
<dbReference type="Pfam" id="PF00069">
    <property type="entry name" value="Pkinase"/>
    <property type="match status" value="1"/>
</dbReference>
<dbReference type="InterPro" id="IPR011009">
    <property type="entry name" value="Kinase-like_dom_sf"/>
</dbReference>
<keyword evidence="8" id="KW-0067">ATP-binding</keyword>
<dbReference type="InterPro" id="IPR001374">
    <property type="entry name" value="R3H_dom"/>
</dbReference>
<evidence type="ECO:0000256" key="1">
    <source>
        <dbReference type="ARBA" id="ARBA00004479"/>
    </source>
</evidence>
<keyword evidence="10" id="KW-0472">Membrane</keyword>
<dbReference type="SUPFAM" id="SSF56112">
    <property type="entry name" value="Protein kinase-like (PK-like)"/>
    <property type="match status" value="1"/>
</dbReference>
<dbReference type="FunFam" id="1.10.510.10:FF:000084">
    <property type="entry name" value="Wall-associated receptor kinase 2"/>
    <property type="match status" value="1"/>
</dbReference>
<dbReference type="SUPFAM" id="SSF82708">
    <property type="entry name" value="R3H domain"/>
    <property type="match status" value="1"/>
</dbReference>
<dbReference type="Pfam" id="PF01424">
    <property type="entry name" value="R3H"/>
    <property type="match status" value="1"/>
</dbReference>
<evidence type="ECO:0000256" key="8">
    <source>
        <dbReference type="ARBA" id="ARBA00022840"/>
    </source>
</evidence>